<dbReference type="Proteomes" id="UP001189429">
    <property type="component" value="Unassembled WGS sequence"/>
</dbReference>
<feature type="repeat" description="PPR" evidence="2">
    <location>
        <begin position="700"/>
        <end position="734"/>
    </location>
</feature>
<accession>A0ABN9SE52</accession>
<evidence type="ECO:0008006" key="6">
    <source>
        <dbReference type="Google" id="ProtNLM"/>
    </source>
</evidence>
<keyword evidence="5" id="KW-1185">Reference proteome</keyword>
<dbReference type="Pfam" id="PF01535">
    <property type="entry name" value="PPR"/>
    <property type="match status" value="3"/>
</dbReference>
<proteinExistence type="predicted"/>
<dbReference type="InterPro" id="IPR011990">
    <property type="entry name" value="TPR-like_helical_dom_sf"/>
</dbReference>
<reference evidence="4" key="1">
    <citation type="submission" date="2023-10" db="EMBL/GenBank/DDBJ databases">
        <authorList>
            <person name="Chen Y."/>
            <person name="Shah S."/>
            <person name="Dougan E. K."/>
            <person name="Thang M."/>
            <person name="Chan C."/>
        </authorList>
    </citation>
    <scope>NUCLEOTIDE SEQUENCE [LARGE SCALE GENOMIC DNA]</scope>
</reference>
<feature type="repeat" description="PPR" evidence="2">
    <location>
        <begin position="592"/>
        <end position="622"/>
    </location>
</feature>
<protein>
    <recommendedName>
        <fullName evidence="6">Pentacotripeptide-repeat region of PRORP domain-containing protein</fullName>
    </recommendedName>
</protein>
<feature type="repeat" description="PPR" evidence="2">
    <location>
        <begin position="519"/>
        <end position="553"/>
    </location>
</feature>
<dbReference type="EMBL" id="CAUYUJ010010813">
    <property type="protein sequence ID" value="CAK0830315.1"/>
    <property type="molecule type" value="Genomic_DNA"/>
</dbReference>
<feature type="repeat" description="PPR" evidence="2">
    <location>
        <begin position="771"/>
        <end position="805"/>
    </location>
</feature>
<dbReference type="PANTHER" id="PTHR47932">
    <property type="entry name" value="ATPASE EXPRESSION PROTEIN 3"/>
    <property type="match status" value="1"/>
</dbReference>
<organism evidence="4 5">
    <name type="scientific">Prorocentrum cordatum</name>
    <dbReference type="NCBI Taxonomy" id="2364126"/>
    <lineage>
        <taxon>Eukaryota</taxon>
        <taxon>Sar</taxon>
        <taxon>Alveolata</taxon>
        <taxon>Dinophyceae</taxon>
        <taxon>Prorocentrales</taxon>
        <taxon>Prorocentraceae</taxon>
        <taxon>Prorocentrum</taxon>
    </lineage>
</organism>
<dbReference type="InterPro" id="IPR002885">
    <property type="entry name" value="PPR_rpt"/>
</dbReference>
<evidence type="ECO:0000256" key="2">
    <source>
        <dbReference type="PROSITE-ProRule" id="PRU00708"/>
    </source>
</evidence>
<feature type="region of interest" description="Disordered" evidence="3">
    <location>
        <begin position="53"/>
        <end position="74"/>
    </location>
</feature>
<sequence length="908" mass="98097">MALFQAAAAFQDTFQAALQVVEDLQTEILVFIIALVAHTLVFGKHRVRKPKRTLNLKHGKALQERPGPEGAPRAGLKASLAELSAAIDASDLDGALRTLKSVAAPWKACLGPATPSGAPRHVLRQLLRLAAEQSRAPMLVDELAGCGLLIPWTAEVLLEEADRLCCRQAGDAVRERVRASGVQLSPAALAALVRGARTGAEAGEALAGAVRQRAASEDVVAAAAQAAAAHGDAALAGDAFAQLPARPSAELGAAAVLLIARGLVEGQGVLRFFEERLAGVDVLCEPEAARCIAEAAIRARRGDLLRELMAASTGPHQVSFLRRLGSAGQLRAAEALFRACPQKTACLHNALLDLYVEARETAAAERLVAQATQAGLADAVTFSKMIKVHLGKGDVRRARTLLEDMRTVGLTPTCATFNEIIEAAIKSDPQAVWPLVDEMQACGLSPNQATCSILLKNVQRGSSALDVSRALAALDSVGEGMDEVLLSAVCEACIRSGQQDLLRQQLQRRRGEGAVVVRGAHTFGSIIRAYGFVGDLEGVWATWNDMRRRHVLPTSITLGCMVEALVGNDGPEAGYRMVEEMQRSASTRPLVNAVIYCSVIKGFAHRKQFDRVWEMYSEMQTDMKALQFSSATYNLLIDACARSCNMARVPALLQEMSQQRIEPNLITFSTIVKGYCQENDLDKAFDLLGEMKDGRQLKPDEITYNTLLDGCARHGLYERGIALFKDMQDSGVSPSNFTLSVLVKLANRSHQLDKAFELCADVSKRYRFRLNVHVYNNLINACVQNRDVERALGVFEKLLEERVRPDARTYTLLLRALVAEDDAGGAAGMLRAAYGLAGPHPAARRAERHLLQVRGGLPPDVVGQALEAIARLEAERAPVAQLVGELRRLPGVRLDPRLVLRLTSQGAR</sequence>
<evidence type="ECO:0000313" key="5">
    <source>
        <dbReference type="Proteomes" id="UP001189429"/>
    </source>
</evidence>
<dbReference type="Gene3D" id="1.25.40.10">
    <property type="entry name" value="Tetratricopeptide repeat domain"/>
    <property type="match status" value="4"/>
</dbReference>
<gene>
    <name evidence="4" type="ORF">PCOR1329_LOCUS28989</name>
</gene>
<name>A0ABN9SE52_9DINO</name>
<dbReference type="Pfam" id="PF13812">
    <property type="entry name" value="PPR_3"/>
    <property type="match status" value="1"/>
</dbReference>
<keyword evidence="1" id="KW-0677">Repeat</keyword>
<feature type="repeat" description="PPR" evidence="2">
    <location>
        <begin position="664"/>
        <end position="694"/>
    </location>
</feature>
<evidence type="ECO:0000313" key="4">
    <source>
        <dbReference type="EMBL" id="CAK0830315.1"/>
    </source>
</evidence>
<dbReference type="NCBIfam" id="TIGR00756">
    <property type="entry name" value="PPR"/>
    <property type="match status" value="6"/>
</dbReference>
<feature type="repeat" description="PPR" evidence="2">
    <location>
        <begin position="629"/>
        <end position="663"/>
    </location>
</feature>
<evidence type="ECO:0000256" key="3">
    <source>
        <dbReference type="SAM" id="MobiDB-lite"/>
    </source>
</evidence>
<evidence type="ECO:0000256" key="1">
    <source>
        <dbReference type="ARBA" id="ARBA00022737"/>
    </source>
</evidence>
<dbReference type="PANTHER" id="PTHR47932:SF44">
    <property type="entry name" value="MIOREX COMPLEX COMPONENT 1"/>
    <property type="match status" value="1"/>
</dbReference>
<dbReference type="PROSITE" id="PS51375">
    <property type="entry name" value="PPR"/>
    <property type="match status" value="7"/>
</dbReference>
<dbReference type="Pfam" id="PF13041">
    <property type="entry name" value="PPR_2"/>
    <property type="match status" value="2"/>
</dbReference>
<comment type="caution">
    <text evidence="4">The sequence shown here is derived from an EMBL/GenBank/DDBJ whole genome shotgun (WGS) entry which is preliminary data.</text>
</comment>
<feature type="repeat" description="PPR" evidence="2">
    <location>
        <begin position="378"/>
        <end position="412"/>
    </location>
</feature>